<organism evidence="1 2">
    <name type="scientific">Octadecabacter antarcticus 307</name>
    <dbReference type="NCBI Taxonomy" id="391626"/>
    <lineage>
        <taxon>Bacteria</taxon>
        <taxon>Pseudomonadati</taxon>
        <taxon>Pseudomonadota</taxon>
        <taxon>Alphaproteobacteria</taxon>
        <taxon>Rhodobacterales</taxon>
        <taxon>Roseobacteraceae</taxon>
        <taxon>Octadecabacter</taxon>
    </lineage>
</organism>
<evidence type="ECO:0000313" key="2">
    <source>
        <dbReference type="Proteomes" id="UP000005307"/>
    </source>
</evidence>
<proteinExistence type="predicted"/>
<protein>
    <submittedName>
        <fullName evidence="1">Uncharacterized protein</fullName>
    </submittedName>
</protein>
<keyword evidence="2" id="KW-1185">Reference proteome</keyword>
<name>M9R501_9RHOB</name>
<gene>
    <name evidence="1" type="ORF">OAN307_c20870</name>
</gene>
<dbReference type="EMBL" id="CP003740">
    <property type="protein sequence ID" value="AGI67719.1"/>
    <property type="molecule type" value="Genomic_DNA"/>
</dbReference>
<dbReference type="AlphaFoldDB" id="M9R501"/>
<evidence type="ECO:0000313" key="1">
    <source>
        <dbReference type="EMBL" id="AGI67719.1"/>
    </source>
</evidence>
<dbReference type="HOGENOM" id="CLU_1509128_0_0_5"/>
<dbReference type="KEGG" id="oat:OAN307_c20870"/>
<reference evidence="1 2" key="1">
    <citation type="journal article" date="2013" name="PLoS ONE">
        <title>Poles Apart: Arctic and Antarctic Octadecabacter strains Share High Genome Plasticity and a New Type of Xanthorhodopsin.</title>
        <authorList>
            <person name="Vollmers J."/>
            <person name="Voget S."/>
            <person name="Dietrich S."/>
            <person name="Gollnow K."/>
            <person name="Smits M."/>
            <person name="Meyer K."/>
            <person name="Brinkhoff T."/>
            <person name="Simon M."/>
            <person name="Daniel R."/>
        </authorList>
    </citation>
    <scope>NUCLEOTIDE SEQUENCE [LARGE SCALE GENOMIC DNA]</scope>
    <source>
        <strain evidence="1 2">307</strain>
    </source>
</reference>
<dbReference type="OrthoDB" id="7862217at2"/>
<accession>M9R501</accession>
<sequence>MATVNWRTVSTSAPTIGANLRSVAYTLALTCLASSGHAQSVALLKGDVLAFEACFIQLMIKKPDNSTLDMIGPIICGERHIPMGQSCDALGYMLFDRRAASHAEDLVFWQSHVSRRAEAVIAEGRNGTGGLYGDGLTLCEEVAAAGDDPVGRLIKIHWRTALEFVAADLVADLARAEQ</sequence>
<dbReference type="Proteomes" id="UP000005307">
    <property type="component" value="Chromosome"/>
</dbReference>
<dbReference type="STRING" id="391626.OAN307_c20870"/>